<accession>A0A1M5BDH4</accession>
<sequence>MKPRKSQTLPVDFIARSCSQDFSQLSTFLINEKIDDAAGEERVLECANFILSVPLDRKSLFREYAEHILFLWMTSSTDTKFDIGKTVGKVIKSNLSLFTLYIACTAKLVLENKNKLAEDKDISNNALSMLLNYCMNKENNVVINNALLKLIKEENVFSDKLLKKKCFLFDSFYQLYNKMTYSSSMTFDQYSIKKG</sequence>
<gene>
    <name evidence="1" type="ORF">SAMN05444405_10867</name>
</gene>
<dbReference type="Proteomes" id="UP000184509">
    <property type="component" value="Unassembled WGS sequence"/>
</dbReference>
<keyword evidence="2" id="KW-1185">Reference proteome</keyword>
<evidence type="ECO:0000313" key="1">
    <source>
        <dbReference type="EMBL" id="SHF40212.1"/>
    </source>
</evidence>
<organism evidence="1 2">
    <name type="scientific">Bacteroides luti</name>
    <dbReference type="NCBI Taxonomy" id="1297750"/>
    <lineage>
        <taxon>Bacteria</taxon>
        <taxon>Pseudomonadati</taxon>
        <taxon>Bacteroidota</taxon>
        <taxon>Bacteroidia</taxon>
        <taxon>Bacteroidales</taxon>
        <taxon>Bacteroidaceae</taxon>
        <taxon>Bacteroides</taxon>
    </lineage>
</organism>
<dbReference type="AlphaFoldDB" id="A0A1M5BDH4"/>
<protein>
    <submittedName>
        <fullName evidence="1">Uncharacterized protein</fullName>
    </submittedName>
</protein>
<reference evidence="1 2" key="1">
    <citation type="submission" date="2016-11" db="EMBL/GenBank/DDBJ databases">
        <authorList>
            <person name="Jaros S."/>
            <person name="Januszkiewicz K."/>
            <person name="Wedrychowicz H."/>
        </authorList>
    </citation>
    <scope>NUCLEOTIDE SEQUENCE [LARGE SCALE GENOMIC DNA]</scope>
    <source>
        <strain evidence="1 2">DSM 26991</strain>
    </source>
</reference>
<proteinExistence type="predicted"/>
<dbReference type="RefSeq" id="WP_073401325.1">
    <property type="nucleotide sequence ID" value="NZ_FQTV01000008.1"/>
</dbReference>
<evidence type="ECO:0000313" key="2">
    <source>
        <dbReference type="Proteomes" id="UP000184509"/>
    </source>
</evidence>
<name>A0A1M5BDH4_9BACE</name>
<dbReference type="EMBL" id="FQTV01000008">
    <property type="protein sequence ID" value="SHF40212.1"/>
    <property type="molecule type" value="Genomic_DNA"/>
</dbReference>
<dbReference type="STRING" id="1297750.SAMN05444405_10867"/>